<evidence type="ECO:0000313" key="1">
    <source>
        <dbReference type="EMBL" id="SOQ51561.1"/>
    </source>
</evidence>
<sequence>MSVIGQTYYLMCVTGFLGVRNLRVVVREWGWEDWEGGNWASGNLTHTTKHNASVVSRRFSVRISLNWPLTNRFPTGNIPAYIPVYTCTANGKRCLGKRLDVLGSLGLWHPWRRRATIQNEYYWLDRSDTTVSQTTDVKQRLHCFVAITPFTIFLITDSPTNLKLLIPKRSVTPLVNRLCTGGGDCLPGDLSARLPAYTIKMKDKYNLSITVSNSINAGVLAFGSTN</sequence>
<protein>
    <submittedName>
        <fullName evidence="1">SFRICE_018390</fullName>
    </submittedName>
</protein>
<name>A0A2H1WET1_SPOFR</name>
<proteinExistence type="predicted"/>
<gene>
    <name evidence="1" type="ORF">SFRICE_018390</name>
</gene>
<organism evidence="1">
    <name type="scientific">Spodoptera frugiperda</name>
    <name type="common">Fall armyworm</name>
    <dbReference type="NCBI Taxonomy" id="7108"/>
    <lineage>
        <taxon>Eukaryota</taxon>
        <taxon>Metazoa</taxon>
        <taxon>Ecdysozoa</taxon>
        <taxon>Arthropoda</taxon>
        <taxon>Hexapoda</taxon>
        <taxon>Insecta</taxon>
        <taxon>Pterygota</taxon>
        <taxon>Neoptera</taxon>
        <taxon>Endopterygota</taxon>
        <taxon>Lepidoptera</taxon>
        <taxon>Glossata</taxon>
        <taxon>Ditrysia</taxon>
        <taxon>Noctuoidea</taxon>
        <taxon>Noctuidae</taxon>
        <taxon>Amphipyrinae</taxon>
        <taxon>Spodoptera</taxon>
    </lineage>
</organism>
<dbReference type="AlphaFoldDB" id="A0A2H1WET1"/>
<dbReference type="EMBL" id="ODYU01008178">
    <property type="protein sequence ID" value="SOQ51561.1"/>
    <property type="molecule type" value="Genomic_DNA"/>
</dbReference>
<accession>A0A2H1WET1</accession>
<reference evidence="1" key="1">
    <citation type="submission" date="2016-07" db="EMBL/GenBank/DDBJ databases">
        <authorList>
            <person name="Bretaudeau A."/>
        </authorList>
    </citation>
    <scope>NUCLEOTIDE SEQUENCE</scope>
    <source>
        <strain evidence="1">Rice</strain>
        <tissue evidence="1">Whole body</tissue>
    </source>
</reference>